<evidence type="ECO:0000256" key="1">
    <source>
        <dbReference type="PROSITE-ProRule" id="PRU00555"/>
    </source>
</evidence>
<keyword evidence="1 2" id="KW-0442">Lipid degradation</keyword>
<evidence type="ECO:0000313" key="5">
    <source>
        <dbReference type="EMBL" id="KAH8696070.1"/>
    </source>
</evidence>
<dbReference type="RefSeq" id="XP_046071008.1">
    <property type="nucleotide sequence ID" value="XM_046214125.1"/>
</dbReference>
<organism evidence="5 6">
    <name type="scientific">Talaromyces proteolyticus</name>
    <dbReference type="NCBI Taxonomy" id="1131652"/>
    <lineage>
        <taxon>Eukaryota</taxon>
        <taxon>Fungi</taxon>
        <taxon>Dikarya</taxon>
        <taxon>Ascomycota</taxon>
        <taxon>Pezizomycotina</taxon>
        <taxon>Eurotiomycetes</taxon>
        <taxon>Eurotiomycetidae</taxon>
        <taxon>Eurotiales</taxon>
        <taxon>Trichocomaceae</taxon>
        <taxon>Talaromyces</taxon>
        <taxon>Talaromyces sect. Bacilispori</taxon>
    </lineage>
</organism>
<evidence type="ECO:0000256" key="2">
    <source>
        <dbReference type="RuleBase" id="RU362103"/>
    </source>
</evidence>
<keyword evidence="1 2" id="KW-0378">Hydrolase</keyword>
<dbReference type="InterPro" id="IPR002642">
    <property type="entry name" value="LysoPLipase_cat_dom"/>
</dbReference>
<dbReference type="AlphaFoldDB" id="A0AAD4KNY5"/>
<name>A0AAD4KNY5_9EURO</name>
<dbReference type="EC" id="3.1.1.5" evidence="2"/>
<gene>
    <name evidence="5" type="ORF">BGW36DRAFT_359928</name>
</gene>
<comment type="similarity">
    <text evidence="2">Belongs to the lysophospholipase family.</text>
</comment>
<evidence type="ECO:0000259" key="4">
    <source>
        <dbReference type="PROSITE" id="PS51210"/>
    </source>
</evidence>
<comment type="catalytic activity">
    <reaction evidence="2">
        <text>a 1-acyl-sn-glycero-3-phosphocholine + H2O = sn-glycerol 3-phosphocholine + a fatty acid + H(+)</text>
        <dbReference type="Rhea" id="RHEA:15177"/>
        <dbReference type="ChEBI" id="CHEBI:15377"/>
        <dbReference type="ChEBI" id="CHEBI:15378"/>
        <dbReference type="ChEBI" id="CHEBI:16870"/>
        <dbReference type="ChEBI" id="CHEBI:28868"/>
        <dbReference type="ChEBI" id="CHEBI:58168"/>
        <dbReference type="EC" id="3.1.1.5"/>
    </reaction>
</comment>
<dbReference type="GO" id="GO:0009395">
    <property type="term" value="P:phospholipid catabolic process"/>
    <property type="evidence" value="ECO:0007669"/>
    <property type="project" value="InterPro"/>
</dbReference>
<dbReference type="GO" id="GO:0004622">
    <property type="term" value="F:phosphatidylcholine lysophospholipase activity"/>
    <property type="evidence" value="ECO:0007669"/>
    <property type="project" value="UniProtKB-EC"/>
</dbReference>
<evidence type="ECO:0000256" key="3">
    <source>
        <dbReference type="SAM" id="MobiDB-lite"/>
    </source>
</evidence>
<reference evidence="5" key="1">
    <citation type="submission" date="2021-12" db="EMBL/GenBank/DDBJ databases">
        <title>Convergent genome expansion in fungi linked to evolution of root-endophyte symbiosis.</title>
        <authorList>
            <consortium name="DOE Joint Genome Institute"/>
            <person name="Ke Y.-H."/>
            <person name="Bonito G."/>
            <person name="Liao H.-L."/>
            <person name="Looney B."/>
            <person name="Rojas-Flechas A."/>
            <person name="Nash J."/>
            <person name="Hameed K."/>
            <person name="Schadt C."/>
            <person name="Martin F."/>
            <person name="Crous P.W."/>
            <person name="Miettinen O."/>
            <person name="Magnuson J.K."/>
            <person name="Labbe J."/>
            <person name="Jacobson D."/>
            <person name="Doktycz M.J."/>
            <person name="Veneault-Fourrey C."/>
            <person name="Kuo A."/>
            <person name="Mondo S."/>
            <person name="Calhoun S."/>
            <person name="Riley R."/>
            <person name="Ohm R."/>
            <person name="LaButti K."/>
            <person name="Andreopoulos B."/>
            <person name="Pangilinan J."/>
            <person name="Nolan M."/>
            <person name="Tritt A."/>
            <person name="Clum A."/>
            <person name="Lipzen A."/>
            <person name="Daum C."/>
            <person name="Barry K."/>
            <person name="Grigoriev I.V."/>
            <person name="Vilgalys R."/>
        </authorList>
    </citation>
    <scope>NUCLEOTIDE SEQUENCE</scope>
    <source>
        <strain evidence="5">PMI_201</strain>
    </source>
</reference>
<dbReference type="Proteomes" id="UP001201262">
    <property type="component" value="Unassembled WGS sequence"/>
</dbReference>
<feature type="region of interest" description="Disordered" evidence="3">
    <location>
        <begin position="82"/>
        <end position="112"/>
    </location>
</feature>
<evidence type="ECO:0000313" key="6">
    <source>
        <dbReference type="Proteomes" id="UP001201262"/>
    </source>
</evidence>
<keyword evidence="1 2" id="KW-0443">Lipid metabolism</keyword>
<feature type="domain" description="PLA2c" evidence="4">
    <location>
        <begin position="1"/>
        <end position="76"/>
    </location>
</feature>
<keyword evidence="6" id="KW-1185">Reference proteome</keyword>
<comment type="caution">
    <text evidence="5">The sequence shown here is derived from an EMBL/GenBank/DDBJ whole genome shotgun (WGS) entry which is preliminary data.</text>
</comment>
<dbReference type="Pfam" id="PF01735">
    <property type="entry name" value="PLA2_B"/>
    <property type="match status" value="1"/>
</dbReference>
<proteinExistence type="inferred from homology"/>
<dbReference type="GeneID" id="70244412"/>
<sequence>MSKVSQYSTSLYYSARDAMITNGYNAVTQANGTVDSDWTTCVGCAILSRSFDRNDTPVPGACSRCFQRYCWNGTIDDPTPAPYESSVLLPNTTTPIPAPRIDYPQQQELNSL</sequence>
<dbReference type="PROSITE" id="PS51210">
    <property type="entry name" value="PLA2C"/>
    <property type="match status" value="1"/>
</dbReference>
<protein>
    <recommendedName>
        <fullName evidence="2">Lysophospholipase</fullName>
        <ecNumber evidence="2">3.1.1.5</ecNumber>
    </recommendedName>
</protein>
<accession>A0AAD4KNY5</accession>
<dbReference type="EMBL" id="JAJTJA010000007">
    <property type="protein sequence ID" value="KAH8696070.1"/>
    <property type="molecule type" value="Genomic_DNA"/>
</dbReference>